<dbReference type="InterPro" id="IPR029069">
    <property type="entry name" value="HotDog_dom_sf"/>
</dbReference>
<dbReference type="Gene3D" id="3.10.129.10">
    <property type="entry name" value="Hotdog Thioesterase"/>
    <property type="match status" value="1"/>
</dbReference>
<comment type="caution">
    <text evidence="5">The sequence shown here is derived from an EMBL/GenBank/DDBJ whole genome shotgun (WGS) entry which is preliminary data.</text>
</comment>
<dbReference type="SUPFAM" id="SSF54637">
    <property type="entry name" value="Thioesterase/thiol ester dehydrase-isomerase"/>
    <property type="match status" value="1"/>
</dbReference>
<dbReference type="PANTHER" id="PTHR11049">
    <property type="entry name" value="ACYL COENZYME A THIOESTER HYDROLASE"/>
    <property type="match status" value="1"/>
</dbReference>
<dbReference type="CDD" id="cd03442">
    <property type="entry name" value="BFIT_BACH"/>
    <property type="match status" value="1"/>
</dbReference>
<evidence type="ECO:0000313" key="5">
    <source>
        <dbReference type="EMBL" id="TXR51603.1"/>
    </source>
</evidence>
<dbReference type="InterPro" id="IPR040170">
    <property type="entry name" value="Cytosol_ACT"/>
</dbReference>
<reference evidence="5 6" key="1">
    <citation type="submission" date="2019-07" db="EMBL/GenBank/DDBJ databases">
        <title>Quadrisphaera sp. strain DD2A genome sequencing and assembly.</title>
        <authorList>
            <person name="Kim I."/>
        </authorList>
    </citation>
    <scope>NUCLEOTIDE SEQUENCE [LARGE SCALE GENOMIC DNA]</scope>
    <source>
        <strain evidence="5 6">DD2A</strain>
    </source>
</reference>
<dbReference type="AlphaFoldDB" id="A0A5C8Z302"/>
<evidence type="ECO:0000313" key="6">
    <source>
        <dbReference type="Proteomes" id="UP000321234"/>
    </source>
</evidence>
<name>A0A5C8Z302_9ACTN</name>
<dbReference type="InterPro" id="IPR033120">
    <property type="entry name" value="HOTDOG_ACOT"/>
</dbReference>
<dbReference type="EMBL" id="VKAC01000020">
    <property type="protein sequence ID" value="TXR51603.1"/>
    <property type="molecule type" value="Genomic_DNA"/>
</dbReference>
<keyword evidence="6" id="KW-1185">Reference proteome</keyword>
<dbReference type="Pfam" id="PF03061">
    <property type="entry name" value="4HBT"/>
    <property type="match status" value="1"/>
</dbReference>
<protein>
    <submittedName>
        <fullName evidence="5">Acyl-CoA thioesterase</fullName>
    </submittedName>
</protein>
<accession>A0A5C8Z302</accession>
<organism evidence="5 6">
    <name type="scientific">Quadrisphaera setariae</name>
    <dbReference type="NCBI Taxonomy" id="2593304"/>
    <lineage>
        <taxon>Bacteria</taxon>
        <taxon>Bacillati</taxon>
        <taxon>Actinomycetota</taxon>
        <taxon>Actinomycetes</taxon>
        <taxon>Kineosporiales</taxon>
        <taxon>Kineosporiaceae</taxon>
        <taxon>Quadrisphaera</taxon>
    </lineage>
</organism>
<dbReference type="GO" id="GO:0052816">
    <property type="term" value="F:long-chain fatty acyl-CoA hydrolase activity"/>
    <property type="evidence" value="ECO:0007669"/>
    <property type="project" value="TreeGrafter"/>
</dbReference>
<evidence type="ECO:0000259" key="4">
    <source>
        <dbReference type="PROSITE" id="PS51770"/>
    </source>
</evidence>
<dbReference type="InterPro" id="IPR006683">
    <property type="entry name" value="Thioestr_dom"/>
</dbReference>
<comment type="similarity">
    <text evidence="1">Belongs to the acyl coenzyme A hydrolase family.</text>
</comment>
<feature type="domain" description="HotDog ACOT-type" evidence="4">
    <location>
        <begin position="12"/>
        <end position="122"/>
    </location>
</feature>
<dbReference type="OrthoDB" id="9809430at2"/>
<dbReference type="GO" id="GO:0006637">
    <property type="term" value="P:acyl-CoA metabolic process"/>
    <property type="evidence" value="ECO:0007669"/>
    <property type="project" value="TreeGrafter"/>
</dbReference>
<sequence length="157" mass="17428">MFGPGDRGDDVAPISHRTRTWVRQEHLNANGTTSAGSIVRWVDEEAAIYAILQLGSHRVVTKLISSAVFEAPAELGDLVELGLRVVRFGRTSITMRAEVRNMITREPIVTIDEIVFVNLGEDGRPAPHGYTEVTYARDRVPRHRMPAAGFPRPDETP</sequence>
<evidence type="ECO:0000256" key="2">
    <source>
        <dbReference type="ARBA" id="ARBA00022801"/>
    </source>
</evidence>
<dbReference type="PROSITE" id="PS51770">
    <property type="entry name" value="HOTDOG_ACOT"/>
    <property type="match status" value="1"/>
</dbReference>
<dbReference type="GO" id="GO:0009062">
    <property type="term" value="P:fatty acid catabolic process"/>
    <property type="evidence" value="ECO:0007669"/>
    <property type="project" value="TreeGrafter"/>
</dbReference>
<dbReference type="RefSeq" id="WP_147928505.1">
    <property type="nucleotide sequence ID" value="NZ_VKAC01000020.1"/>
</dbReference>
<dbReference type="GO" id="GO:0005829">
    <property type="term" value="C:cytosol"/>
    <property type="evidence" value="ECO:0007669"/>
    <property type="project" value="TreeGrafter"/>
</dbReference>
<proteinExistence type="inferred from homology"/>
<evidence type="ECO:0000256" key="3">
    <source>
        <dbReference type="PROSITE-ProRule" id="PRU01106"/>
    </source>
</evidence>
<keyword evidence="2 3" id="KW-0378">Hydrolase</keyword>
<dbReference type="PANTHER" id="PTHR11049:SF31">
    <property type="entry name" value="HOTDOG ACOT-TYPE DOMAIN-CONTAINING PROTEIN"/>
    <property type="match status" value="1"/>
</dbReference>
<evidence type="ECO:0000256" key="1">
    <source>
        <dbReference type="ARBA" id="ARBA00010458"/>
    </source>
</evidence>
<gene>
    <name evidence="5" type="ORF">FMM08_22035</name>
</gene>
<dbReference type="Proteomes" id="UP000321234">
    <property type="component" value="Unassembled WGS sequence"/>
</dbReference>